<feature type="transmembrane region" description="Helical" evidence="1">
    <location>
        <begin position="21"/>
        <end position="43"/>
    </location>
</feature>
<reference evidence="2 3" key="1">
    <citation type="submission" date="2024-11" db="EMBL/GenBank/DDBJ databases">
        <title>A near-complete genome assembly of Cinchona calisaya.</title>
        <authorList>
            <person name="Lian D.C."/>
            <person name="Zhao X.W."/>
            <person name="Wei L."/>
        </authorList>
    </citation>
    <scope>NUCLEOTIDE SEQUENCE [LARGE SCALE GENOMIC DNA]</scope>
    <source>
        <tissue evidence="2">Nenye</tissue>
    </source>
</reference>
<dbReference type="Proteomes" id="UP001630127">
    <property type="component" value="Unassembled WGS sequence"/>
</dbReference>
<accession>A0ABD2YET2</accession>
<evidence type="ECO:0000313" key="3">
    <source>
        <dbReference type="Proteomes" id="UP001630127"/>
    </source>
</evidence>
<proteinExistence type="predicted"/>
<feature type="transmembrane region" description="Helical" evidence="1">
    <location>
        <begin position="55"/>
        <end position="74"/>
    </location>
</feature>
<dbReference type="EMBL" id="JBJUIK010000014">
    <property type="protein sequence ID" value="KAL3505211.1"/>
    <property type="molecule type" value="Genomic_DNA"/>
</dbReference>
<name>A0ABD2YET2_9GENT</name>
<gene>
    <name evidence="2" type="ORF">ACH5RR_035052</name>
</gene>
<keyword evidence="1" id="KW-1133">Transmembrane helix</keyword>
<dbReference type="AlphaFoldDB" id="A0ABD2YET2"/>
<protein>
    <submittedName>
        <fullName evidence="2">Uncharacterized protein</fullName>
    </submittedName>
</protein>
<keyword evidence="3" id="KW-1185">Reference proteome</keyword>
<keyword evidence="1" id="KW-0472">Membrane</keyword>
<evidence type="ECO:0000256" key="1">
    <source>
        <dbReference type="SAM" id="Phobius"/>
    </source>
</evidence>
<sequence>MGQRSCSLQTLDMRCLKDNCIYTAYHVNISFSFLKSYSIYFLLLCFSSYPSESRQFLHLNCFILSVFSNFLKFLHLNYMQSQIDAVYISAFLSVVCIFRSRTYEEILAYCYCIYKISFHNFYA</sequence>
<comment type="caution">
    <text evidence="2">The sequence shown here is derived from an EMBL/GenBank/DDBJ whole genome shotgun (WGS) entry which is preliminary data.</text>
</comment>
<organism evidence="2 3">
    <name type="scientific">Cinchona calisaya</name>
    <dbReference type="NCBI Taxonomy" id="153742"/>
    <lineage>
        <taxon>Eukaryota</taxon>
        <taxon>Viridiplantae</taxon>
        <taxon>Streptophyta</taxon>
        <taxon>Embryophyta</taxon>
        <taxon>Tracheophyta</taxon>
        <taxon>Spermatophyta</taxon>
        <taxon>Magnoliopsida</taxon>
        <taxon>eudicotyledons</taxon>
        <taxon>Gunneridae</taxon>
        <taxon>Pentapetalae</taxon>
        <taxon>asterids</taxon>
        <taxon>lamiids</taxon>
        <taxon>Gentianales</taxon>
        <taxon>Rubiaceae</taxon>
        <taxon>Cinchonoideae</taxon>
        <taxon>Cinchoneae</taxon>
        <taxon>Cinchona</taxon>
    </lineage>
</organism>
<evidence type="ECO:0000313" key="2">
    <source>
        <dbReference type="EMBL" id="KAL3505211.1"/>
    </source>
</evidence>
<keyword evidence="1" id="KW-0812">Transmembrane</keyword>